<evidence type="ECO:0000259" key="1">
    <source>
        <dbReference type="Pfam" id="PF21236"/>
    </source>
</evidence>
<dbReference type="SMR" id="A0A067D7T8"/>
<protein>
    <recommendedName>
        <fullName evidence="1">26S proteasome regulatory subunit 7-like OB domain-containing protein</fullName>
    </recommendedName>
</protein>
<sequence length="118" mass="13568">NLEAVQQFGKLWQLEPEDEIKEEKNPRPPDEDDIALLKTCIRKLSFLNPSFSLGPYSTSIKKMEKEIKNMAKKVNDLCGIELCYKCVHFTHLVARCTNIINLNSEDAKYVINVKQIAK</sequence>
<feature type="non-terminal residue" evidence="2">
    <location>
        <position position="118"/>
    </location>
</feature>
<name>A0A067D7T8_CITSI</name>
<feature type="non-terminal residue" evidence="2">
    <location>
        <position position="1"/>
    </location>
</feature>
<dbReference type="Proteomes" id="UP000027120">
    <property type="component" value="Unassembled WGS sequence"/>
</dbReference>
<dbReference type="InterPro" id="IPR048723">
    <property type="entry name" value="OB_PRS7"/>
</dbReference>
<reference evidence="2 3" key="1">
    <citation type="submission" date="2014-04" db="EMBL/GenBank/DDBJ databases">
        <authorList>
            <consortium name="International Citrus Genome Consortium"/>
            <person name="Gmitter F."/>
            <person name="Chen C."/>
            <person name="Farmerie W."/>
            <person name="Harkins T."/>
            <person name="Desany B."/>
            <person name="Mohiuddin M."/>
            <person name="Kodira C."/>
            <person name="Borodovsky M."/>
            <person name="Lomsadze A."/>
            <person name="Burns P."/>
            <person name="Jenkins J."/>
            <person name="Prochnik S."/>
            <person name="Shu S."/>
            <person name="Chapman J."/>
            <person name="Pitluck S."/>
            <person name="Schmutz J."/>
            <person name="Rokhsar D."/>
        </authorList>
    </citation>
    <scope>NUCLEOTIDE SEQUENCE</scope>
</reference>
<dbReference type="EMBL" id="KK787019">
    <property type="protein sequence ID" value="KDO39064.1"/>
    <property type="molecule type" value="Genomic_DNA"/>
</dbReference>
<evidence type="ECO:0000313" key="2">
    <source>
        <dbReference type="EMBL" id="KDO39064.1"/>
    </source>
</evidence>
<organism evidence="2 3">
    <name type="scientific">Citrus sinensis</name>
    <name type="common">Sweet orange</name>
    <name type="synonym">Citrus aurantium var. sinensis</name>
    <dbReference type="NCBI Taxonomy" id="2711"/>
    <lineage>
        <taxon>Eukaryota</taxon>
        <taxon>Viridiplantae</taxon>
        <taxon>Streptophyta</taxon>
        <taxon>Embryophyta</taxon>
        <taxon>Tracheophyta</taxon>
        <taxon>Spermatophyta</taxon>
        <taxon>Magnoliopsida</taxon>
        <taxon>eudicotyledons</taxon>
        <taxon>Gunneridae</taxon>
        <taxon>Pentapetalae</taxon>
        <taxon>rosids</taxon>
        <taxon>malvids</taxon>
        <taxon>Sapindales</taxon>
        <taxon>Rutaceae</taxon>
        <taxon>Aurantioideae</taxon>
        <taxon>Citrus</taxon>
    </lineage>
</organism>
<feature type="domain" description="26S proteasome regulatory subunit 7-like OB" evidence="1">
    <location>
        <begin position="92"/>
        <end position="118"/>
    </location>
</feature>
<evidence type="ECO:0000313" key="3">
    <source>
        <dbReference type="Proteomes" id="UP000027120"/>
    </source>
</evidence>
<accession>A0A067D7T8</accession>
<dbReference type="AlphaFoldDB" id="A0A067D7T8"/>
<dbReference type="Pfam" id="PF21236">
    <property type="entry name" value="OB_PRS7"/>
    <property type="match status" value="1"/>
</dbReference>
<proteinExistence type="predicted"/>
<gene>
    <name evidence="2" type="ORF">CISIN_1g037077mg</name>
</gene>
<keyword evidence="3" id="KW-1185">Reference proteome</keyword>
<dbReference type="STRING" id="2711.A0A067D7T8"/>